<dbReference type="AlphaFoldDB" id="A0A2P2Q0C8"/>
<organism evidence="1">
    <name type="scientific">Rhizophora mucronata</name>
    <name type="common">Asiatic mangrove</name>
    <dbReference type="NCBI Taxonomy" id="61149"/>
    <lineage>
        <taxon>Eukaryota</taxon>
        <taxon>Viridiplantae</taxon>
        <taxon>Streptophyta</taxon>
        <taxon>Embryophyta</taxon>
        <taxon>Tracheophyta</taxon>
        <taxon>Spermatophyta</taxon>
        <taxon>Magnoliopsida</taxon>
        <taxon>eudicotyledons</taxon>
        <taxon>Gunneridae</taxon>
        <taxon>Pentapetalae</taxon>
        <taxon>rosids</taxon>
        <taxon>fabids</taxon>
        <taxon>Malpighiales</taxon>
        <taxon>Rhizophoraceae</taxon>
        <taxon>Rhizophora</taxon>
    </lineage>
</organism>
<accession>A0A2P2Q0C8</accession>
<dbReference type="EMBL" id="GGEC01079972">
    <property type="protein sequence ID" value="MBX60456.1"/>
    <property type="molecule type" value="Transcribed_RNA"/>
</dbReference>
<name>A0A2P2Q0C8_RHIMU</name>
<evidence type="ECO:0000313" key="1">
    <source>
        <dbReference type="EMBL" id="MBX60456.1"/>
    </source>
</evidence>
<reference evidence="1" key="1">
    <citation type="submission" date="2018-02" db="EMBL/GenBank/DDBJ databases">
        <title>Rhizophora mucronata_Transcriptome.</title>
        <authorList>
            <person name="Meera S.P."/>
            <person name="Sreeshan A."/>
            <person name="Augustine A."/>
        </authorList>
    </citation>
    <scope>NUCLEOTIDE SEQUENCE</scope>
    <source>
        <tissue evidence="1">Leaf</tissue>
    </source>
</reference>
<protein>
    <submittedName>
        <fullName evidence="1">Uncharacterized protein MANES_14G086600</fullName>
    </submittedName>
</protein>
<proteinExistence type="predicted"/>
<sequence length="23" mass="2583">MNKGQTLKLQEITNQNVLVPVTN</sequence>